<gene>
    <name evidence="2" type="ORF">SAMN05421780_10659</name>
</gene>
<organism evidence="2 3">
    <name type="scientific">Flexibacter flexilis DSM 6793</name>
    <dbReference type="NCBI Taxonomy" id="927664"/>
    <lineage>
        <taxon>Bacteria</taxon>
        <taxon>Pseudomonadati</taxon>
        <taxon>Bacteroidota</taxon>
        <taxon>Cytophagia</taxon>
        <taxon>Cytophagales</taxon>
        <taxon>Flexibacteraceae</taxon>
        <taxon>Flexibacter</taxon>
    </lineage>
</organism>
<sequence length="218" mass="25301">MKILVVASTHYQQLFNQKFPNLTVFTTPSPHFFTGNWQEINLIFDFETNDLEQNLRFYNQYVHLNVLINSPLKQLASIAPHPTHFALGGFNGLPAFWENSVMELSVMRDTDKEILDKTLSHFTKDYAWVTDRVGMVTPRVIAMIINEAYYTLQEGTASRQDIDTGMKLGTNYPYGPFEWAKKIGLDHVYQILEAAYQDTHDERYRICPLLKTEMLLLQ</sequence>
<dbReference type="Proteomes" id="UP000199514">
    <property type="component" value="Unassembled WGS sequence"/>
</dbReference>
<dbReference type="InterPro" id="IPR013328">
    <property type="entry name" value="6PGD_dom2"/>
</dbReference>
<reference evidence="2 3" key="1">
    <citation type="submission" date="2016-10" db="EMBL/GenBank/DDBJ databases">
        <authorList>
            <person name="de Groot N.N."/>
        </authorList>
    </citation>
    <scope>NUCLEOTIDE SEQUENCE [LARGE SCALE GENOMIC DNA]</scope>
    <source>
        <strain evidence="2 3">DSM 6793</strain>
    </source>
</reference>
<dbReference type="InterPro" id="IPR008927">
    <property type="entry name" value="6-PGluconate_DH-like_C_sf"/>
</dbReference>
<evidence type="ECO:0000313" key="2">
    <source>
        <dbReference type="EMBL" id="SFC49811.1"/>
    </source>
</evidence>
<dbReference type="Pfam" id="PF00725">
    <property type="entry name" value="3HCDH"/>
    <property type="match status" value="1"/>
</dbReference>
<keyword evidence="3" id="KW-1185">Reference proteome</keyword>
<evidence type="ECO:0000259" key="1">
    <source>
        <dbReference type="Pfam" id="PF00725"/>
    </source>
</evidence>
<evidence type="ECO:0000313" key="3">
    <source>
        <dbReference type="Proteomes" id="UP000199514"/>
    </source>
</evidence>
<dbReference type="PANTHER" id="PTHR48075">
    <property type="entry name" value="3-HYDROXYACYL-COA DEHYDROGENASE FAMILY PROTEIN"/>
    <property type="match status" value="1"/>
</dbReference>
<name>A0A1I1JNP0_9BACT</name>
<proteinExistence type="predicted"/>
<protein>
    <submittedName>
        <fullName evidence="2">3-hydroxybutyryl-CoA dehydrogenase</fullName>
    </submittedName>
</protein>
<dbReference type="AlphaFoldDB" id="A0A1I1JNP0"/>
<dbReference type="RefSeq" id="WP_091512276.1">
    <property type="nucleotide sequence ID" value="NZ_FOLE01000006.1"/>
</dbReference>
<accession>A0A1I1JNP0</accession>
<dbReference type="PANTHER" id="PTHR48075:SF5">
    <property type="entry name" value="3-HYDROXYBUTYRYL-COA DEHYDROGENASE"/>
    <property type="match status" value="1"/>
</dbReference>
<dbReference type="OrthoDB" id="2986269at2"/>
<dbReference type="GO" id="GO:0016616">
    <property type="term" value="F:oxidoreductase activity, acting on the CH-OH group of donors, NAD or NADP as acceptor"/>
    <property type="evidence" value="ECO:0007669"/>
    <property type="project" value="InterPro"/>
</dbReference>
<dbReference type="SUPFAM" id="SSF48179">
    <property type="entry name" value="6-phosphogluconate dehydrogenase C-terminal domain-like"/>
    <property type="match status" value="1"/>
</dbReference>
<dbReference type="STRING" id="927664.SAMN05421780_10659"/>
<dbReference type="GO" id="GO:0006631">
    <property type="term" value="P:fatty acid metabolic process"/>
    <property type="evidence" value="ECO:0007669"/>
    <property type="project" value="InterPro"/>
</dbReference>
<dbReference type="Gene3D" id="1.10.1040.10">
    <property type="entry name" value="N-(1-d-carboxylethyl)-l-norvaline Dehydrogenase, domain 2"/>
    <property type="match status" value="1"/>
</dbReference>
<dbReference type="InterPro" id="IPR006108">
    <property type="entry name" value="3HC_DH_C"/>
</dbReference>
<dbReference type="EMBL" id="FOLE01000006">
    <property type="protein sequence ID" value="SFC49811.1"/>
    <property type="molecule type" value="Genomic_DNA"/>
</dbReference>
<feature type="domain" description="3-hydroxyacyl-CoA dehydrogenase C-terminal" evidence="1">
    <location>
        <begin position="134"/>
        <end position="212"/>
    </location>
</feature>